<dbReference type="CDD" id="cd03230">
    <property type="entry name" value="ABC_DR_subfamily_A"/>
    <property type="match status" value="1"/>
</dbReference>
<evidence type="ECO:0000256" key="1">
    <source>
        <dbReference type="ARBA" id="ARBA00022448"/>
    </source>
</evidence>
<dbReference type="SUPFAM" id="SSF52540">
    <property type="entry name" value="P-loop containing nucleoside triphosphate hydrolases"/>
    <property type="match status" value="1"/>
</dbReference>
<dbReference type="GO" id="GO:0005524">
    <property type="term" value="F:ATP binding"/>
    <property type="evidence" value="ECO:0007669"/>
    <property type="project" value="UniProtKB-KW"/>
</dbReference>
<feature type="domain" description="ABC transporter" evidence="4">
    <location>
        <begin position="3"/>
        <end position="229"/>
    </location>
</feature>
<dbReference type="Proteomes" id="UP000000271">
    <property type="component" value="Chromosome"/>
</dbReference>
<dbReference type="Gene3D" id="3.40.50.300">
    <property type="entry name" value="P-loop containing nucleotide triphosphate hydrolases"/>
    <property type="match status" value="1"/>
</dbReference>
<dbReference type="InterPro" id="IPR027417">
    <property type="entry name" value="P-loop_NTPase"/>
</dbReference>
<dbReference type="STRING" id="439292.Bsel_0472"/>
<dbReference type="InterPro" id="IPR003593">
    <property type="entry name" value="AAA+_ATPase"/>
</dbReference>
<keyword evidence="1" id="KW-0813">Transport</keyword>
<keyword evidence="3" id="KW-0067">ATP-binding</keyword>
<evidence type="ECO:0000259" key="4">
    <source>
        <dbReference type="PROSITE" id="PS50893"/>
    </source>
</evidence>
<dbReference type="InterPro" id="IPR051782">
    <property type="entry name" value="ABC_Transporter_VariousFunc"/>
</dbReference>
<evidence type="ECO:0000256" key="3">
    <source>
        <dbReference type="ARBA" id="ARBA00022840"/>
    </source>
</evidence>
<protein>
    <submittedName>
        <fullName evidence="5">ABC transporter related protein</fullName>
    </submittedName>
</protein>
<dbReference type="AlphaFoldDB" id="D6XXF3"/>
<dbReference type="KEGG" id="bse:Bsel_0472"/>
<proteinExistence type="predicted"/>
<evidence type="ECO:0000313" key="6">
    <source>
        <dbReference type="Proteomes" id="UP000000271"/>
    </source>
</evidence>
<accession>D6XXF3</accession>
<sequence>MKIECKQATKRFGRRTEAVKDVSLTLDQPSITGLVGRNGAGKTTLLQLMAGYLKPTEGKVLIGGEAPFNHEALAANVSLIDDRMAFPEGLSLGMVMKLAEKMYPNWNKVIGDGLFAYFGFDHKARHEDLSKGKKSLFNAVFGLAARTDVTFFDEPTTGMDEETRRDFYRALLKDYLEEPRIILVSSHHIGELEDLLESVIVMEEGRIFLHEDMADLDDYAFSVTGSNEAVTAAVAGKHVLDEEAVGPNLKRVLLKRDMTTIPEPFTDAGFKVGRVSATEVCHALTKSRKGAIDDVYSRQH</sequence>
<dbReference type="EMBL" id="CP001791">
    <property type="protein sequence ID" value="ADH98010.1"/>
    <property type="molecule type" value="Genomic_DNA"/>
</dbReference>
<dbReference type="RefSeq" id="WP_013171439.1">
    <property type="nucleotide sequence ID" value="NC_014219.1"/>
</dbReference>
<keyword evidence="6" id="KW-1185">Reference proteome</keyword>
<dbReference type="eggNOG" id="COG1131">
    <property type="taxonomic scope" value="Bacteria"/>
</dbReference>
<name>D6XXF3_BACIE</name>
<dbReference type="SMART" id="SM00382">
    <property type="entry name" value="AAA"/>
    <property type="match status" value="1"/>
</dbReference>
<dbReference type="InterPro" id="IPR003439">
    <property type="entry name" value="ABC_transporter-like_ATP-bd"/>
</dbReference>
<dbReference type="Pfam" id="PF00005">
    <property type="entry name" value="ABC_tran"/>
    <property type="match status" value="1"/>
</dbReference>
<organism evidence="5 6">
    <name type="scientific">Bacillus selenitireducens (strain ATCC 700615 / DSM 15326 / MLS10)</name>
    <dbReference type="NCBI Taxonomy" id="439292"/>
    <lineage>
        <taxon>Bacteria</taxon>
        <taxon>Bacillati</taxon>
        <taxon>Bacillota</taxon>
        <taxon>Bacilli</taxon>
        <taxon>Bacillales</taxon>
        <taxon>Bacillaceae</taxon>
        <taxon>Salisediminibacterium</taxon>
    </lineage>
</organism>
<evidence type="ECO:0000256" key="2">
    <source>
        <dbReference type="ARBA" id="ARBA00022741"/>
    </source>
</evidence>
<reference evidence="5" key="1">
    <citation type="submission" date="2009-10" db="EMBL/GenBank/DDBJ databases">
        <title>Complete sequence of Bacillus selenitireducens MLS10.</title>
        <authorList>
            <consortium name="US DOE Joint Genome Institute"/>
            <person name="Lucas S."/>
            <person name="Copeland A."/>
            <person name="Lapidus A."/>
            <person name="Glavina del Rio T."/>
            <person name="Dalin E."/>
            <person name="Tice H."/>
            <person name="Bruce D."/>
            <person name="Goodwin L."/>
            <person name="Pitluck S."/>
            <person name="Sims D."/>
            <person name="Brettin T."/>
            <person name="Detter J.C."/>
            <person name="Han C."/>
            <person name="Larimer F."/>
            <person name="Land M."/>
            <person name="Hauser L."/>
            <person name="Kyrpides N."/>
            <person name="Ovchinnikova G."/>
            <person name="Stolz J."/>
        </authorList>
    </citation>
    <scope>NUCLEOTIDE SEQUENCE [LARGE SCALE GENOMIC DNA]</scope>
    <source>
        <strain evidence="5">MLS10</strain>
    </source>
</reference>
<gene>
    <name evidence="5" type="ordered locus">Bsel_0472</name>
</gene>
<dbReference type="PROSITE" id="PS50893">
    <property type="entry name" value="ABC_TRANSPORTER_2"/>
    <property type="match status" value="1"/>
</dbReference>
<dbReference type="HOGENOM" id="CLU_000604_1_2_9"/>
<dbReference type="PANTHER" id="PTHR42939:SF1">
    <property type="entry name" value="ABC TRANSPORTER ATP-BINDING PROTEIN ALBC-RELATED"/>
    <property type="match status" value="1"/>
</dbReference>
<dbReference type="GO" id="GO:0016887">
    <property type="term" value="F:ATP hydrolysis activity"/>
    <property type="evidence" value="ECO:0007669"/>
    <property type="project" value="InterPro"/>
</dbReference>
<dbReference type="PANTHER" id="PTHR42939">
    <property type="entry name" value="ABC TRANSPORTER ATP-BINDING PROTEIN ALBC-RELATED"/>
    <property type="match status" value="1"/>
</dbReference>
<keyword evidence="2" id="KW-0547">Nucleotide-binding</keyword>
<evidence type="ECO:0000313" key="5">
    <source>
        <dbReference type="EMBL" id="ADH98010.1"/>
    </source>
</evidence>